<evidence type="ECO:0000313" key="7">
    <source>
        <dbReference type="EMBL" id="MZZ17353.1"/>
    </source>
</evidence>
<dbReference type="EMBL" id="CVVU01000204">
    <property type="protein sequence ID" value="CRP06802.1"/>
    <property type="molecule type" value="Genomic_DNA"/>
</dbReference>
<dbReference type="Proteomes" id="UP000045039">
    <property type="component" value="Unassembled WGS sequence"/>
</dbReference>
<dbReference type="AlphaFoldDB" id="A0A072ZBA8"/>
<accession>A0A072ZBA8</accession>
<dbReference type="PANTHER" id="PTHR38041">
    <property type="entry name" value="CHORISMATE MUTASE"/>
    <property type="match status" value="1"/>
</dbReference>
<dbReference type="EMBL" id="WXZT01000048">
    <property type="protein sequence ID" value="MZZ17353.1"/>
    <property type="molecule type" value="Genomic_DNA"/>
</dbReference>
<evidence type="ECO:0000313" key="9">
    <source>
        <dbReference type="EMBL" id="RPM03839.1"/>
    </source>
</evidence>
<reference evidence="7" key="7">
    <citation type="submission" date="2020-01" db="EMBL/GenBank/DDBJ databases">
        <title>Bacteria Cultured from War Wounds Associated with the Conflict in Eastern Ukraine.</title>
        <authorList>
            <person name="Snesrud E."/>
            <person name="Galac M.R."/>
            <person name="Mc Gann P."/>
            <person name="Valentine K."/>
            <person name="Viacheslav K."/>
        </authorList>
    </citation>
    <scope>NUCLEOTIDE SEQUENCE</scope>
    <source>
        <strain evidence="7">VNMU148</strain>
    </source>
</reference>
<dbReference type="PANTHER" id="PTHR38041:SF1">
    <property type="entry name" value="CHORISMATE MUTASE"/>
    <property type="match status" value="1"/>
</dbReference>
<sequence length="101" mass="11432">MKTPEDCTGLADIREAIDRIDLDIVQALGRRMDYVKAASRFKASEAAIPAPERVAAMLPERARWAEENGLDAPFVEGLFAQIIHWYIAEQIKYWRQTRGAA</sequence>
<dbReference type="GO" id="GO:0004106">
    <property type="term" value="F:chorismate mutase activity"/>
    <property type="evidence" value="ECO:0007669"/>
    <property type="project" value="UniProtKB-EC"/>
</dbReference>
<feature type="binding site" evidence="3">
    <location>
        <position position="31"/>
    </location>
    <ligand>
        <name>substrate</name>
    </ligand>
</feature>
<reference evidence="9 13" key="4">
    <citation type="submission" date="2017-08" db="EMBL/GenBank/DDBJ databases">
        <authorList>
            <person name="Feschi L."/>
            <person name="Jeukens J."/>
            <person name="Emond-Rheault J.-G."/>
            <person name="Kukavica-Ibrulj I."/>
            <person name="Boyle B."/>
            <person name="Levesque R.C."/>
        </authorList>
    </citation>
    <scope>NUCLEOTIDE SEQUENCE [LARGE SCALE GENOMIC DNA]</scope>
    <source>
        <strain evidence="9 13">PA-W36</strain>
    </source>
</reference>
<feature type="domain" description="Chorismate mutase" evidence="4">
    <location>
        <begin position="4"/>
        <end position="94"/>
    </location>
</feature>
<dbReference type="InterPro" id="IPR002701">
    <property type="entry name" value="CM_II_prokaryot"/>
</dbReference>
<reference evidence="8 12" key="3">
    <citation type="submission" date="2017-05" db="EMBL/GenBank/DDBJ databases">
        <authorList>
            <person name="Song R."/>
            <person name="Chenine A.L."/>
            <person name="Ruprecht R.M."/>
        </authorList>
    </citation>
    <scope>NUCLEOTIDE SEQUENCE [LARGE SCALE GENOMIC DNA]</scope>
    <source>
        <strain evidence="8 12">S567_C10_BS</strain>
    </source>
</reference>
<evidence type="ECO:0000256" key="2">
    <source>
        <dbReference type="ARBA" id="ARBA00023235"/>
    </source>
</evidence>
<dbReference type="eggNOG" id="COG1605">
    <property type="taxonomic scope" value="Bacteria"/>
</dbReference>
<evidence type="ECO:0000256" key="3">
    <source>
        <dbReference type="PIRSR" id="PIRSR029775-1"/>
    </source>
</evidence>
<dbReference type="InterPro" id="IPR008241">
    <property type="entry name" value="Isochorismate_pyruvate-lyase"/>
</dbReference>
<dbReference type="Proteomes" id="UP000194857">
    <property type="component" value="Unassembled WGS sequence"/>
</dbReference>
<reference evidence="11" key="1">
    <citation type="submission" date="2015-06" db="EMBL/GenBank/DDBJ databases">
        <authorList>
            <person name="Radhakrishnan Rajesh"/>
            <person name="Underwood Anthony"/>
            <person name="Al-Shahib Ali"/>
        </authorList>
    </citation>
    <scope>NUCLEOTIDE SEQUENCE [LARGE SCALE GENOMIC DNA]</scope>
    <source>
        <strain evidence="11">P19_London_7_VIM_2_05_10</strain>
    </source>
</reference>
<feature type="binding site" evidence="3">
    <location>
        <position position="42"/>
    </location>
    <ligand>
        <name>substrate</name>
    </ligand>
</feature>
<keyword evidence="2" id="KW-0413">Isomerase</keyword>
<evidence type="ECO:0000256" key="1">
    <source>
        <dbReference type="ARBA" id="ARBA00012404"/>
    </source>
</evidence>
<dbReference type="RefSeq" id="WP_003106950.1">
    <property type="nucleotide sequence ID" value="NZ_AP014622.1"/>
</dbReference>
<dbReference type="EC" id="5.4.99.5" evidence="1"/>
<reference evidence="10" key="8">
    <citation type="submission" date="2023-06" db="EMBL/GenBank/DDBJ databases">
        <authorList>
            <consortium name="Clinical and Environmental Microbiology Branch: Whole genome sequencing antimicrobial resistance pathogens in the healthcare setting"/>
        </authorList>
    </citation>
    <scope>NUCLEOTIDE SEQUENCE</scope>
    <source>
        <strain evidence="10">2021CK-01020</strain>
    </source>
</reference>
<dbReference type="SMART" id="SM00830">
    <property type="entry name" value="CM_2"/>
    <property type="match status" value="1"/>
</dbReference>
<dbReference type="NCBIfam" id="NF005475">
    <property type="entry name" value="PRK07075.1"/>
    <property type="match status" value="1"/>
</dbReference>
<dbReference type="GO" id="GO:0016835">
    <property type="term" value="F:carbon-oxygen lyase activity"/>
    <property type="evidence" value="ECO:0007669"/>
    <property type="project" value="InterPro"/>
</dbReference>
<dbReference type="Gene3D" id="1.20.59.10">
    <property type="entry name" value="Chorismate mutase"/>
    <property type="match status" value="1"/>
</dbReference>
<dbReference type="OMA" id="LIHWFIN"/>
<evidence type="ECO:0000313" key="12">
    <source>
        <dbReference type="Proteomes" id="UP000194857"/>
    </source>
</evidence>
<organism evidence="6 14">
    <name type="scientific">Pseudomonas aeruginosa</name>
    <dbReference type="NCBI Taxonomy" id="287"/>
    <lineage>
        <taxon>Bacteria</taxon>
        <taxon>Pseudomonadati</taxon>
        <taxon>Pseudomonadota</taxon>
        <taxon>Gammaproteobacteria</taxon>
        <taxon>Pseudomonadales</taxon>
        <taxon>Pseudomonadaceae</taxon>
        <taxon>Pseudomonas</taxon>
    </lineage>
</organism>
<dbReference type="EMBL" id="CP136986">
    <property type="protein sequence ID" value="WOS81421.1"/>
    <property type="molecule type" value="Genomic_DNA"/>
</dbReference>
<reference evidence="9 13" key="5">
    <citation type="submission" date="2019-01" db="EMBL/GenBank/DDBJ databases">
        <title>The Pseudomonas aeruginosa pan-genome provides new insights on its population structure, horizontal gene transfer and pathogenicity.</title>
        <authorList>
            <person name="Freschi L."/>
            <person name="Vincent A.T."/>
            <person name="Jeukens J."/>
            <person name="Emond-Rheault J.-G."/>
            <person name="Kukavica-Ibrulj I."/>
            <person name="Dupont M.-J."/>
            <person name="Charette S.J."/>
            <person name="Boyle B."/>
            <person name="Levesque R.C."/>
        </authorList>
    </citation>
    <scope>NUCLEOTIDE SEQUENCE [LARGE SCALE GENOMIC DNA]</scope>
    <source>
        <strain evidence="9 13">PA-W36</strain>
    </source>
</reference>
<dbReference type="InterPro" id="IPR051331">
    <property type="entry name" value="Chorismate_mutase-related"/>
</dbReference>
<dbReference type="InterPro" id="IPR036979">
    <property type="entry name" value="CM_dom_sf"/>
</dbReference>
<name>A0A072ZBA8_PSEAI</name>
<evidence type="ECO:0000313" key="13">
    <source>
        <dbReference type="Proteomes" id="UP000284767"/>
    </source>
</evidence>
<evidence type="ECO:0000313" key="14">
    <source>
        <dbReference type="Proteomes" id="UP000433532"/>
    </source>
</evidence>
<dbReference type="EMBL" id="NFFZ01000030">
    <property type="protein sequence ID" value="OTI55345.1"/>
    <property type="molecule type" value="Genomic_DNA"/>
</dbReference>
<dbReference type="PIRSF" id="PIRSF029775">
    <property type="entry name" value="Isochor_pyr_lyas"/>
    <property type="match status" value="1"/>
</dbReference>
<reference evidence="5" key="2">
    <citation type="submission" date="2015-06" db="EMBL/GenBank/DDBJ databases">
        <authorList>
            <person name="Radhakrishnan R."/>
            <person name="Underwood A."/>
            <person name="Al-Shahib A."/>
        </authorList>
    </citation>
    <scope>NUCLEOTIDE SEQUENCE</scope>
    <source>
        <strain evidence="5">P19_London_7_VIM_2_05_10</strain>
    </source>
</reference>
<dbReference type="GO" id="GO:0046417">
    <property type="term" value="P:chorismate metabolic process"/>
    <property type="evidence" value="ECO:0007669"/>
    <property type="project" value="InterPro"/>
</dbReference>
<proteinExistence type="predicted"/>
<dbReference type="InterPro" id="IPR036263">
    <property type="entry name" value="Chorismate_II_sf"/>
</dbReference>
<protein>
    <recommendedName>
        <fullName evidence="1">chorismate mutase</fullName>
        <ecNumber evidence="1">5.4.99.5</ecNumber>
    </recommendedName>
</protein>
<evidence type="ECO:0000259" key="4">
    <source>
        <dbReference type="PROSITE" id="PS51168"/>
    </source>
</evidence>
<evidence type="ECO:0000313" key="11">
    <source>
        <dbReference type="Proteomes" id="UP000045039"/>
    </source>
</evidence>
<evidence type="ECO:0000313" key="10">
    <source>
        <dbReference type="EMBL" id="WOS81421.1"/>
    </source>
</evidence>
<feature type="binding site" evidence="3">
    <location>
        <position position="14"/>
    </location>
    <ligand>
        <name>substrate</name>
    </ligand>
</feature>
<dbReference type="Proteomes" id="UP000644192">
    <property type="component" value="Unassembled WGS sequence"/>
</dbReference>
<dbReference type="Pfam" id="PF01817">
    <property type="entry name" value="CM_2"/>
    <property type="match status" value="1"/>
</dbReference>
<dbReference type="SMR" id="A0A072ZBA8"/>
<evidence type="ECO:0000313" key="6">
    <source>
        <dbReference type="EMBL" id="MUI38568.1"/>
    </source>
</evidence>
<evidence type="ECO:0000313" key="5">
    <source>
        <dbReference type="EMBL" id="CRP06802.1"/>
    </source>
</evidence>
<dbReference type="EMBL" id="WOAD01000032">
    <property type="protein sequence ID" value="MUI38568.1"/>
    <property type="molecule type" value="Genomic_DNA"/>
</dbReference>
<feature type="binding site" evidence="3">
    <location>
        <position position="90"/>
    </location>
    <ligand>
        <name>substrate</name>
    </ligand>
</feature>
<dbReference type="EMBL" id="NSNE01000031">
    <property type="protein sequence ID" value="RPM03839.1"/>
    <property type="molecule type" value="Genomic_DNA"/>
</dbReference>
<dbReference type="SUPFAM" id="SSF48600">
    <property type="entry name" value="Chorismate mutase II"/>
    <property type="match status" value="1"/>
</dbReference>
<keyword evidence="6" id="KW-0456">Lyase</keyword>
<dbReference type="Proteomes" id="UP000284767">
    <property type="component" value="Unassembled WGS sequence"/>
</dbReference>
<dbReference type="FunFam" id="1.20.59.10:FF:000012">
    <property type="entry name" value="Isochorismate pyruvate lyase"/>
    <property type="match status" value="1"/>
</dbReference>
<dbReference type="Proteomes" id="UP001297540">
    <property type="component" value="Chromosome"/>
</dbReference>
<reference evidence="10" key="9">
    <citation type="submission" date="2023-10" db="EMBL/GenBank/DDBJ databases">
        <title>Pathogen: clinical or host-associated sample.</title>
        <authorList>
            <person name="Hergert J."/>
            <person name="Casey R."/>
            <person name="Wagner J."/>
            <person name="Young E.L."/>
            <person name="Oakeson K.F."/>
        </authorList>
    </citation>
    <scope>NUCLEOTIDE SEQUENCE</scope>
    <source>
        <strain evidence="10">2021CK-01020</strain>
    </source>
</reference>
<gene>
    <name evidence="5" type="primary">pchB</name>
    <name evidence="8" type="ORF">CAZ10_34250</name>
    <name evidence="6" type="ORF">GNQ48_26520</name>
    <name evidence="7" type="ORF">GUL26_34355</name>
    <name evidence="9" type="ORF">IPC1295_31470</name>
    <name evidence="10" type="ORF">L4V69_07205</name>
    <name evidence="5" type="ORF">PAERUG_P19_London_7_VIM_2_05_10_03332</name>
</gene>
<dbReference type="GO" id="GO:0009697">
    <property type="term" value="P:salicylic acid biosynthetic process"/>
    <property type="evidence" value="ECO:0007669"/>
    <property type="project" value="InterPro"/>
</dbReference>
<keyword evidence="8" id="KW-0670">Pyruvate</keyword>
<dbReference type="PROSITE" id="PS51168">
    <property type="entry name" value="CHORISMATE_MUT_2"/>
    <property type="match status" value="1"/>
</dbReference>
<evidence type="ECO:0000313" key="8">
    <source>
        <dbReference type="EMBL" id="OTI55345.1"/>
    </source>
</evidence>
<reference evidence="6 14" key="6">
    <citation type="submission" date="2019-11" db="EMBL/GenBank/DDBJ databases">
        <title>Genomes of ocular Pseudomonas aeruginosa isolates.</title>
        <authorList>
            <person name="Khan M."/>
            <person name="Rice S.A."/>
            <person name="Willcox M.D.P."/>
            <person name="Stapleton F."/>
        </authorList>
    </citation>
    <scope>NUCLEOTIDE SEQUENCE [LARGE SCALE GENOMIC DNA]</scope>
    <source>
        <strain evidence="6 14">PA221</strain>
    </source>
</reference>
<accession>A0A1S1C6W9</accession>
<dbReference type="NCBIfam" id="TIGR01803">
    <property type="entry name" value="CM-like"/>
    <property type="match status" value="1"/>
</dbReference>
<dbReference type="Proteomes" id="UP000433532">
    <property type="component" value="Unassembled WGS sequence"/>
</dbReference>